<evidence type="ECO:0000313" key="11">
    <source>
        <dbReference type="Proteomes" id="UP000231279"/>
    </source>
</evidence>
<proteinExistence type="predicted"/>
<keyword evidence="4 8" id="KW-0853">WD repeat</keyword>
<comment type="caution">
    <text evidence="10">The sequence shown here is derived from an EMBL/GenBank/DDBJ whole genome shotgun (WGS) entry which is preliminary data.</text>
</comment>
<evidence type="ECO:0000256" key="6">
    <source>
        <dbReference type="ARBA" id="ARBA00023089"/>
    </source>
</evidence>
<dbReference type="PANTHER" id="PTHR45389">
    <property type="entry name" value="WD REPEAT-CONTAINING PROTEIN RUP1"/>
    <property type="match status" value="1"/>
</dbReference>
<dbReference type="InterPro" id="IPR036322">
    <property type="entry name" value="WD40_repeat_dom_sf"/>
</dbReference>
<evidence type="ECO:0000256" key="3">
    <source>
        <dbReference type="ARBA" id="ARBA00022490"/>
    </source>
</evidence>
<dbReference type="EMBL" id="NKXS01002473">
    <property type="protein sequence ID" value="PIN13469.1"/>
    <property type="molecule type" value="Genomic_DNA"/>
</dbReference>
<dbReference type="GO" id="GO:0005829">
    <property type="term" value="C:cytosol"/>
    <property type="evidence" value="ECO:0007669"/>
    <property type="project" value="UniProtKB-SubCell"/>
</dbReference>
<dbReference type="SMART" id="SM00320">
    <property type="entry name" value="WD40"/>
    <property type="match status" value="6"/>
</dbReference>
<feature type="compositionally biased region" description="Polar residues" evidence="9">
    <location>
        <begin position="33"/>
        <end position="43"/>
    </location>
</feature>
<comment type="subcellular location">
    <subcellularLocation>
        <location evidence="2">Cytoplasm</location>
        <location evidence="2">Cytosol</location>
    </subcellularLocation>
    <subcellularLocation>
        <location evidence="1">Nucleus</location>
    </subcellularLocation>
</comment>
<evidence type="ECO:0000256" key="9">
    <source>
        <dbReference type="SAM" id="MobiDB-lite"/>
    </source>
</evidence>
<evidence type="ECO:0000256" key="4">
    <source>
        <dbReference type="ARBA" id="ARBA00022574"/>
    </source>
</evidence>
<dbReference type="InterPro" id="IPR044616">
    <property type="entry name" value="RUP1/2"/>
</dbReference>
<dbReference type="InterPro" id="IPR019775">
    <property type="entry name" value="WD40_repeat_CS"/>
</dbReference>
<sequence length="396" mass="43642">MKNFSHIPRHPNTAPLIPHTEQEQEQEKEERNSPCSAATSAADDNQDKPKCEWDFNLSAVISSTATAVAAASASDAIGTVEFDHSNSFFATGGIARKIRIYSAEKLLVRNRDKDVAFYEHASACEYFICTPAKLSSLKWKPGSDSPVIGSGDYDGVVTEYDLEKRVPVFERDEHGGKRVWSMDYSNWDPTLGASGSDDGTMQMWDTRSSAGLAPVRFGSSPVCSVQFNPFGGFLIAVGCADRKIYGYDVRKMVDPVFILERHQKAVTYTKFLDIRTVISSSIDGCLMMWDTEDCSPIRIYKGHINSRRFVGLSVWRNGGLFSCGSENNKVFVYDKRWGDPVWIGGFELPAQPGCDGNGVFVGGVCWQQTGEERCTLVAGGSDGVLQVLEGERKLCL</sequence>
<dbReference type="GO" id="GO:0043254">
    <property type="term" value="P:regulation of protein-containing complex assembly"/>
    <property type="evidence" value="ECO:0007669"/>
    <property type="project" value="UniProtKB-ARBA"/>
</dbReference>
<dbReference type="InterPro" id="IPR015943">
    <property type="entry name" value="WD40/YVTN_repeat-like_dom_sf"/>
</dbReference>
<dbReference type="GO" id="GO:0009908">
    <property type="term" value="P:flower development"/>
    <property type="evidence" value="ECO:0007669"/>
    <property type="project" value="UniProtKB-KW"/>
</dbReference>
<dbReference type="PANTHER" id="PTHR45389:SF1">
    <property type="entry name" value="WD REPEAT-CONTAINING PROTEIN RUP1"/>
    <property type="match status" value="1"/>
</dbReference>
<evidence type="ECO:0000256" key="1">
    <source>
        <dbReference type="ARBA" id="ARBA00004123"/>
    </source>
</evidence>
<dbReference type="SUPFAM" id="SSF50978">
    <property type="entry name" value="WD40 repeat-like"/>
    <property type="match status" value="1"/>
</dbReference>
<accession>A0A2G9H7I6</accession>
<dbReference type="GO" id="GO:0010224">
    <property type="term" value="P:response to UV-B"/>
    <property type="evidence" value="ECO:0007669"/>
    <property type="project" value="UniProtKB-ARBA"/>
</dbReference>
<protein>
    <submittedName>
        <fullName evidence="10">U5 snRNP-specific protein-like factor</fullName>
    </submittedName>
</protein>
<reference evidence="11" key="1">
    <citation type="journal article" date="2018" name="Gigascience">
        <title>Genome assembly of the Pink Ipe (Handroanthus impetiginosus, Bignoniaceae), a highly valued, ecologically keystone Neotropical timber forest tree.</title>
        <authorList>
            <person name="Silva-Junior O.B."/>
            <person name="Grattapaglia D."/>
            <person name="Novaes E."/>
            <person name="Collevatti R.G."/>
        </authorList>
    </citation>
    <scope>NUCLEOTIDE SEQUENCE [LARGE SCALE GENOMIC DNA]</scope>
    <source>
        <strain evidence="11">cv. UFG-1</strain>
    </source>
</reference>
<dbReference type="InterPro" id="IPR001680">
    <property type="entry name" value="WD40_rpt"/>
</dbReference>
<evidence type="ECO:0000313" key="10">
    <source>
        <dbReference type="EMBL" id="PIN13469.1"/>
    </source>
</evidence>
<evidence type="ECO:0000256" key="5">
    <source>
        <dbReference type="ARBA" id="ARBA00022737"/>
    </source>
</evidence>
<dbReference type="AlphaFoldDB" id="A0A2G9H7I6"/>
<name>A0A2G9H7I6_9LAMI</name>
<dbReference type="GO" id="GO:0005634">
    <property type="term" value="C:nucleus"/>
    <property type="evidence" value="ECO:0007669"/>
    <property type="project" value="UniProtKB-SubCell"/>
</dbReference>
<keyword evidence="3" id="KW-0963">Cytoplasm</keyword>
<keyword evidence="6" id="KW-0287">Flowering</keyword>
<keyword evidence="5" id="KW-0677">Repeat</keyword>
<feature type="repeat" description="WD" evidence="8">
    <location>
        <begin position="193"/>
        <end position="214"/>
    </location>
</feature>
<dbReference type="FunFam" id="2.130.10.10:FF:000853">
    <property type="entry name" value="WD repeat-containing protein RUP2"/>
    <property type="match status" value="1"/>
</dbReference>
<dbReference type="Pfam" id="PF00400">
    <property type="entry name" value="WD40"/>
    <property type="match status" value="2"/>
</dbReference>
<evidence type="ECO:0000256" key="8">
    <source>
        <dbReference type="PROSITE-ProRule" id="PRU00221"/>
    </source>
</evidence>
<feature type="region of interest" description="Disordered" evidence="9">
    <location>
        <begin position="1"/>
        <end position="47"/>
    </location>
</feature>
<dbReference type="STRING" id="429701.A0A2G9H7I6"/>
<dbReference type="PROSITE" id="PS00678">
    <property type="entry name" value="WD_REPEATS_1"/>
    <property type="match status" value="1"/>
</dbReference>
<keyword evidence="7" id="KW-0539">Nucleus</keyword>
<dbReference type="Proteomes" id="UP000231279">
    <property type="component" value="Unassembled WGS sequence"/>
</dbReference>
<gene>
    <name evidence="10" type="ORF">CDL12_13908</name>
</gene>
<organism evidence="10 11">
    <name type="scientific">Handroanthus impetiginosus</name>
    <dbReference type="NCBI Taxonomy" id="429701"/>
    <lineage>
        <taxon>Eukaryota</taxon>
        <taxon>Viridiplantae</taxon>
        <taxon>Streptophyta</taxon>
        <taxon>Embryophyta</taxon>
        <taxon>Tracheophyta</taxon>
        <taxon>Spermatophyta</taxon>
        <taxon>Magnoliopsida</taxon>
        <taxon>eudicotyledons</taxon>
        <taxon>Gunneridae</taxon>
        <taxon>Pentapetalae</taxon>
        <taxon>asterids</taxon>
        <taxon>lamiids</taxon>
        <taxon>Lamiales</taxon>
        <taxon>Bignoniaceae</taxon>
        <taxon>Crescentiina</taxon>
        <taxon>Tabebuia alliance</taxon>
        <taxon>Handroanthus</taxon>
    </lineage>
</organism>
<keyword evidence="11" id="KW-1185">Reference proteome</keyword>
<dbReference type="OrthoDB" id="273771at2759"/>
<evidence type="ECO:0000256" key="2">
    <source>
        <dbReference type="ARBA" id="ARBA00004514"/>
    </source>
</evidence>
<dbReference type="Gene3D" id="2.130.10.10">
    <property type="entry name" value="YVTN repeat-like/Quinoprotein amine dehydrogenase"/>
    <property type="match status" value="1"/>
</dbReference>
<evidence type="ECO:0000256" key="7">
    <source>
        <dbReference type="ARBA" id="ARBA00023242"/>
    </source>
</evidence>
<dbReference type="PROSITE" id="PS50082">
    <property type="entry name" value="WD_REPEATS_2"/>
    <property type="match status" value="1"/>
</dbReference>